<dbReference type="Pfam" id="PF00990">
    <property type="entry name" value="GGDEF"/>
    <property type="match status" value="1"/>
</dbReference>
<comment type="caution">
    <text evidence="4">The sequence shown here is derived from an EMBL/GenBank/DDBJ whole genome shotgun (WGS) entry which is preliminary data.</text>
</comment>
<gene>
    <name evidence="4" type="ORF">DFP88_10444</name>
</gene>
<dbReference type="Gene3D" id="3.20.20.450">
    <property type="entry name" value="EAL domain"/>
    <property type="match status" value="1"/>
</dbReference>
<keyword evidence="1" id="KW-0812">Transmembrane</keyword>
<keyword evidence="1" id="KW-0472">Membrane</keyword>
<name>A0A318T4U0_9RHOB</name>
<proteinExistence type="predicted"/>
<evidence type="ECO:0000313" key="4">
    <source>
        <dbReference type="EMBL" id="PYE82291.1"/>
    </source>
</evidence>
<dbReference type="CDD" id="cd01948">
    <property type="entry name" value="EAL"/>
    <property type="match status" value="1"/>
</dbReference>
<dbReference type="Pfam" id="PF00563">
    <property type="entry name" value="EAL"/>
    <property type="match status" value="1"/>
</dbReference>
<dbReference type="InterPro" id="IPR001633">
    <property type="entry name" value="EAL_dom"/>
</dbReference>
<dbReference type="OrthoDB" id="9814202at2"/>
<dbReference type="SUPFAM" id="SSF55073">
    <property type="entry name" value="Nucleotide cyclase"/>
    <property type="match status" value="1"/>
</dbReference>
<organism evidence="4 5">
    <name type="scientific">Pseudoroseicyclus aestuarii</name>
    <dbReference type="NCBI Taxonomy" id="1795041"/>
    <lineage>
        <taxon>Bacteria</taxon>
        <taxon>Pseudomonadati</taxon>
        <taxon>Pseudomonadota</taxon>
        <taxon>Alphaproteobacteria</taxon>
        <taxon>Rhodobacterales</taxon>
        <taxon>Paracoccaceae</taxon>
        <taxon>Pseudoroseicyclus</taxon>
    </lineage>
</organism>
<evidence type="ECO:0000256" key="1">
    <source>
        <dbReference type="SAM" id="Phobius"/>
    </source>
</evidence>
<evidence type="ECO:0000259" key="2">
    <source>
        <dbReference type="PROSITE" id="PS50883"/>
    </source>
</evidence>
<dbReference type="PANTHER" id="PTHR44757">
    <property type="entry name" value="DIGUANYLATE CYCLASE DGCP"/>
    <property type="match status" value="1"/>
</dbReference>
<protein>
    <submittedName>
        <fullName evidence="4">Diguanylate cyclase (GGDEF)-like protein</fullName>
    </submittedName>
</protein>
<feature type="transmembrane region" description="Helical" evidence="1">
    <location>
        <begin position="80"/>
        <end position="103"/>
    </location>
</feature>
<dbReference type="NCBIfam" id="TIGR00254">
    <property type="entry name" value="GGDEF"/>
    <property type="match status" value="1"/>
</dbReference>
<reference evidence="4 5" key="1">
    <citation type="submission" date="2018-06" db="EMBL/GenBank/DDBJ databases">
        <title>Genomic Encyclopedia of Type Strains, Phase III (KMG-III): the genomes of soil and plant-associated and newly described type strains.</title>
        <authorList>
            <person name="Whitman W."/>
        </authorList>
    </citation>
    <scope>NUCLEOTIDE SEQUENCE [LARGE SCALE GENOMIC DNA]</scope>
    <source>
        <strain evidence="4 5">CECT 9025</strain>
    </source>
</reference>
<dbReference type="PANTHER" id="PTHR44757:SF2">
    <property type="entry name" value="BIOFILM ARCHITECTURE MAINTENANCE PROTEIN MBAA"/>
    <property type="match status" value="1"/>
</dbReference>
<accession>A0A318T4U0</accession>
<dbReference type="InterPro" id="IPR043128">
    <property type="entry name" value="Rev_trsase/Diguanyl_cyclase"/>
</dbReference>
<dbReference type="AlphaFoldDB" id="A0A318T4U0"/>
<evidence type="ECO:0000313" key="5">
    <source>
        <dbReference type="Proteomes" id="UP000248311"/>
    </source>
</evidence>
<keyword evidence="1" id="KW-1133">Transmembrane helix</keyword>
<feature type="transmembrane region" description="Helical" evidence="1">
    <location>
        <begin position="164"/>
        <end position="182"/>
    </location>
</feature>
<dbReference type="PROSITE" id="PS50883">
    <property type="entry name" value="EAL"/>
    <property type="match status" value="1"/>
</dbReference>
<dbReference type="CDD" id="cd01949">
    <property type="entry name" value="GGDEF"/>
    <property type="match status" value="1"/>
</dbReference>
<dbReference type="Proteomes" id="UP000248311">
    <property type="component" value="Unassembled WGS sequence"/>
</dbReference>
<dbReference type="InterPro" id="IPR035919">
    <property type="entry name" value="EAL_sf"/>
</dbReference>
<evidence type="ECO:0000259" key="3">
    <source>
        <dbReference type="PROSITE" id="PS50887"/>
    </source>
</evidence>
<dbReference type="Gene3D" id="3.30.70.270">
    <property type="match status" value="1"/>
</dbReference>
<dbReference type="InterPro" id="IPR000160">
    <property type="entry name" value="GGDEF_dom"/>
</dbReference>
<feature type="transmembrane region" description="Helical" evidence="1">
    <location>
        <begin position="141"/>
        <end position="158"/>
    </location>
</feature>
<dbReference type="SMART" id="SM00267">
    <property type="entry name" value="GGDEF"/>
    <property type="match status" value="1"/>
</dbReference>
<dbReference type="InterPro" id="IPR029787">
    <property type="entry name" value="Nucleotide_cyclase"/>
</dbReference>
<dbReference type="SUPFAM" id="SSF141868">
    <property type="entry name" value="EAL domain-like"/>
    <property type="match status" value="1"/>
</dbReference>
<feature type="domain" description="EAL" evidence="2">
    <location>
        <begin position="386"/>
        <end position="641"/>
    </location>
</feature>
<dbReference type="RefSeq" id="WP_110814931.1">
    <property type="nucleotide sequence ID" value="NZ_QJTE01000004.1"/>
</dbReference>
<feature type="transmembrane region" description="Helical" evidence="1">
    <location>
        <begin position="109"/>
        <end position="129"/>
    </location>
</feature>
<keyword evidence="5" id="KW-1185">Reference proteome</keyword>
<dbReference type="InterPro" id="IPR052155">
    <property type="entry name" value="Biofilm_reg_signaling"/>
</dbReference>
<dbReference type="EMBL" id="QJTE01000004">
    <property type="protein sequence ID" value="PYE82291.1"/>
    <property type="molecule type" value="Genomic_DNA"/>
</dbReference>
<dbReference type="PROSITE" id="PS50887">
    <property type="entry name" value="GGDEF"/>
    <property type="match status" value="1"/>
</dbReference>
<feature type="domain" description="GGDEF" evidence="3">
    <location>
        <begin position="242"/>
        <end position="379"/>
    </location>
</feature>
<dbReference type="SMART" id="SM00052">
    <property type="entry name" value="EAL"/>
    <property type="match status" value="1"/>
</dbReference>
<sequence length="654" mass="70289">MPSRLLSSARFEAAAALRLGHERRAMRLVMMALLLAICALAGYRLALLPFAAAVLLLEAGPVLMHRWLKAVQAPSGPPETRLILLCVTLRVTVTCGPVLLLAAQPSVPFMLTGAIWLCGSFTAIANAFISMPVFNRVQLSALVALAAAMFALIALAAPQQVEAVWHWAVPALVMALFCRHTMMGTLLRKQGQRVSSEEEEAVQARLRALEMKARLDPLTGLLSRPAFDEELQALLSNRATGERIAVLLIDLDGFKPINDTYSHEAGDRVLVEIGRRLSALAGEDGVAGRLGGDEFMLAFSGIASEATALRLAQYAMKEACAPVSWGGTALRLGASIGVALTGSGQAGDLATVAALCAAADQAMYRAKADPERSIVVHDGRLQDRARAPERAALEEGLRSGAIRPFYQPKVRLDSGRLHGLEALVRWQHPERGLLPPSAFLGAIEERGLQGEFMAAMARAVLADISALLAEGLDPGQVSLNVTEIALATHSGMADLRAALRAHPQALPHLTLEITEDVFIARSGHLILDSIEALRREGLRISLDDFGTGYASLEHLRRIEFDELKLDTALVQDLGQHHAAEVLVNAVMSIAYGLGIDVIAEGVETEQQHAMLLALGCRYAQGYRFGKAIDLQSLRVRMEAERALPDAPGVAELRL</sequence>